<evidence type="ECO:0000313" key="3">
    <source>
        <dbReference type="Proteomes" id="UP000325787"/>
    </source>
</evidence>
<reference evidence="3" key="1">
    <citation type="journal article" date="2021" name="Curr. Microbiol.">
        <title>Complete genome of nocamycin-producing strain Saccharothrix syringae NRRL B-16468 reveals the biosynthetic potential for secondary metabolites.</title>
        <authorList>
            <person name="Mo X."/>
            <person name="Yang S."/>
        </authorList>
    </citation>
    <scope>NUCLEOTIDE SEQUENCE [LARGE SCALE GENOMIC DNA]</scope>
    <source>
        <strain evidence="3">ATCC 51364 / DSM 43886 / JCM 6844 / KCTC 9398 / NBRC 14523 / NRRL B-16468 / INA 2240</strain>
    </source>
</reference>
<name>A0A5Q0H8W6_SACSY</name>
<dbReference type="EMBL" id="CP034550">
    <property type="protein sequence ID" value="QFZ22280.1"/>
    <property type="molecule type" value="Genomic_DNA"/>
</dbReference>
<protein>
    <submittedName>
        <fullName evidence="2">Uncharacterized protein</fullName>
    </submittedName>
</protein>
<dbReference type="KEGG" id="ssyi:EKG83_37010"/>
<dbReference type="OrthoDB" id="4680184at2"/>
<feature type="region of interest" description="Disordered" evidence="1">
    <location>
        <begin position="27"/>
        <end position="81"/>
    </location>
</feature>
<dbReference type="Proteomes" id="UP000325787">
    <property type="component" value="Chromosome"/>
</dbReference>
<sequence length="111" mass="11728">MPIANVVPRVEPAQPVAAVVQRDVGQALAGAPAEQVSAAPGDMTGTTDMTTATSTDTASTSTSTSTSTGAPNTPPDPEALLNKLYDPLVRRLKAELWLDRERRGALTDRWR</sequence>
<evidence type="ECO:0000256" key="1">
    <source>
        <dbReference type="SAM" id="MobiDB-lite"/>
    </source>
</evidence>
<organism evidence="2 3">
    <name type="scientific">Saccharothrix syringae</name>
    <name type="common">Nocardiopsis syringae</name>
    <dbReference type="NCBI Taxonomy" id="103733"/>
    <lineage>
        <taxon>Bacteria</taxon>
        <taxon>Bacillati</taxon>
        <taxon>Actinomycetota</taxon>
        <taxon>Actinomycetes</taxon>
        <taxon>Pseudonocardiales</taxon>
        <taxon>Pseudonocardiaceae</taxon>
        <taxon>Saccharothrix</taxon>
    </lineage>
</organism>
<dbReference type="RefSeq" id="WP_153278691.1">
    <property type="nucleotide sequence ID" value="NZ_CP034550.1"/>
</dbReference>
<accession>A0A5Q0H8W6</accession>
<dbReference type="AlphaFoldDB" id="A0A5Q0H8W6"/>
<evidence type="ECO:0000313" key="2">
    <source>
        <dbReference type="EMBL" id="QFZ22280.1"/>
    </source>
</evidence>
<keyword evidence="3" id="KW-1185">Reference proteome</keyword>
<proteinExistence type="predicted"/>
<gene>
    <name evidence="2" type="ORF">EKG83_37010</name>
</gene>
<feature type="compositionally biased region" description="Low complexity" evidence="1">
    <location>
        <begin position="41"/>
        <end position="70"/>
    </location>
</feature>